<feature type="region of interest" description="Disordered" evidence="8">
    <location>
        <begin position="576"/>
        <end position="605"/>
    </location>
</feature>
<feature type="transmembrane region" description="Helical" evidence="9">
    <location>
        <begin position="99"/>
        <end position="119"/>
    </location>
</feature>
<dbReference type="PANTHER" id="PTHR42718:SF46">
    <property type="entry name" value="BLR6921 PROTEIN"/>
    <property type="match status" value="1"/>
</dbReference>
<keyword evidence="6 9" id="KW-0472">Membrane</keyword>
<feature type="transmembrane region" description="Helical" evidence="9">
    <location>
        <begin position="298"/>
        <end position="326"/>
    </location>
</feature>
<feature type="transmembrane region" description="Helical" evidence="9">
    <location>
        <begin position="539"/>
        <end position="560"/>
    </location>
</feature>
<organism evidence="11 12">
    <name type="scientific">Streptomyces aureus</name>
    <dbReference type="NCBI Taxonomy" id="193461"/>
    <lineage>
        <taxon>Bacteria</taxon>
        <taxon>Bacillati</taxon>
        <taxon>Actinomycetota</taxon>
        <taxon>Actinomycetes</taxon>
        <taxon>Kitasatosporales</taxon>
        <taxon>Streptomycetaceae</taxon>
        <taxon>Streptomyces</taxon>
    </lineage>
</organism>
<feature type="transmembrane region" description="Helical" evidence="9">
    <location>
        <begin position="224"/>
        <end position="246"/>
    </location>
</feature>
<keyword evidence="7" id="KW-0046">Antibiotic resistance</keyword>
<sequence>MARTTAESAAARRGGLREPGPRDKWIALSNTTLGVLIATINMSIMLIALPDIFRGIGVDPLQPGNTSLLLWLIMSYMVVTAVLVVSFGRLGDMYGRVRMYNMGFAVFTVFSVLLSVTWMHGTAGALWLIGMRVLQGVGGAMLMANSNAILTDAFPARQRGLALGLNQVAGITGSFVGLVLGGLLGPLNWHLVFLVSVPFGLFGTVWAYLKLHDTGVRAGARLDWWGNLTFAVGLIAVLAGITYGIQPYGGDIMGWADPWVIAAIAGGMAMLAVFCVVETRVPEPMFHLSLFRIRAFTAGNVASLLAALGRGGLMFILIIWLQGIWLPRHGYGFEQTPLWAGIYMLPLTVGFLVAGPFSGWASDRFGARAFATGGMLLAAATFLALQALPVDFNYPSFALVLLLNGLGMGLFAAPNRAAIMNSLPPDQRGVGAGISTTFQNSATVLSIGIFFSLMIAGLSAALPAALNHGLTAQGVPAADAAKVAALPPVGVLFASLLGYNPIQTLLGPHVLAQLPPGHAHYLTGRGFFPELISQPFADGLSVAFDFAIAACVVAAIASMLRGGRYIHDDRPLLQPVPLLAPAPPAPPAQTPSPPASPPTPRSEGP</sequence>
<keyword evidence="3" id="KW-1003">Cell membrane</keyword>
<dbReference type="RefSeq" id="WP_372561211.1">
    <property type="nucleotide sequence ID" value="NZ_JBGOSP010000001.1"/>
</dbReference>
<keyword evidence="2" id="KW-0813">Transport</keyword>
<comment type="caution">
    <text evidence="11">The sequence shown here is derived from an EMBL/GenBank/DDBJ whole genome shotgun (WGS) entry which is preliminary data.</text>
</comment>
<feature type="transmembrane region" description="Helical" evidence="9">
    <location>
        <begin position="258"/>
        <end position="277"/>
    </location>
</feature>
<evidence type="ECO:0000256" key="4">
    <source>
        <dbReference type="ARBA" id="ARBA00022692"/>
    </source>
</evidence>
<evidence type="ECO:0000256" key="2">
    <source>
        <dbReference type="ARBA" id="ARBA00022448"/>
    </source>
</evidence>
<name>A0ABV4S9T3_9ACTN</name>
<feature type="compositionally biased region" description="Pro residues" evidence="8">
    <location>
        <begin position="578"/>
        <end position="605"/>
    </location>
</feature>
<dbReference type="SUPFAM" id="SSF103473">
    <property type="entry name" value="MFS general substrate transporter"/>
    <property type="match status" value="1"/>
</dbReference>
<evidence type="ECO:0000256" key="5">
    <source>
        <dbReference type="ARBA" id="ARBA00022989"/>
    </source>
</evidence>
<dbReference type="PANTHER" id="PTHR42718">
    <property type="entry name" value="MAJOR FACILITATOR SUPERFAMILY MULTIDRUG TRANSPORTER MFSC"/>
    <property type="match status" value="1"/>
</dbReference>
<dbReference type="CDD" id="cd17321">
    <property type="entry name" value="MFS_MMR_MDR_like"/>
    <property type="match status" value="1"/>
</dbReference>
<feature type="transmembrane region" description="Helical" evidence="9">
    <location>
        <begin position="125"/>
        <end position="144"/>
    </location>
</feature>
<feature type="transmembrane region" description="Helical" evidence="9">
    <location>
        <begin position="25"/>
        <end position="48"/>
    </location>
</feature>
<evidence type="ECO:0000256" key="7">
    <source>
        <dbReference type="ARBA" id="ARBA00023251"/>
    </source>
</evidence>
<dbReference type="InterPro" id="IPR036259">
    <property type="entry name" value="MFS_trans_sf"/>
</dbReference>
<dbReference type="PROSITE" id="PS50850">
    <property type="entry name" value="MFS"/>
    <property type="match status" value="1"/>
</dbReference>
<reference evidence="11 12" key="1">
    <citation type="submission" date="2024-08" db="EMBL/GenBank/DDBJ databases">
        <title>Genome sequence of Streptomyces aureus CACIA-1.46HGO.</title>
        <authorList>
            <person name="Evangelista-Martinez Z."/>
        </authorList>
    </citation>
    <scope>NUCLEOTIDE SEQUENCE [LARGE SCALE GENOMIC DNA]</scope>
    <source>
        <strain evidence="11 12">CACIA-1.46HGO</strain>
    </source>
</reference>
<dbReference type="Proteomes" id="UP001571476">
    <property type="component" value="Unassembled WGS sequence"/>
</dbReference>
<dbReference type="InterPro" id="IPR011701">
    <property type="entry name" value="MFS"/>
</dbReference>
<evidence type="ECO:0000256" key="1">
    <source>
        <dbReference type="ARBA" id="ARBA00004651"/>
    </source>
</evidence>
<evidence type="ECO:0000256" key="9">
    <source>
        <dbReference type="SAM" id="Phobius"/>
    </source>
</evidence>
<accession>A0ABV4S9T3</accession>
<protein>
    <submittedName>
        <fullName evidence="11">MFS transporter</fullName>
    </submittedName>
</protein>
<dbReference type="EMBL" id="JBGOSP010000001">
    <property type="protein sequence ID" value="MFA3835194.1"/>
    <property type="molecule type" value="Genomic_DNA"/>
</dbReference>
<feature type="transmembrane region" description="Helical" evidence="9">
    <location>
        <begin position="444"/>
        <end position="466"/>
    </location>
</feature>
<evidence type="ECO:0000256" key="8">
    <source>
        <dbReference type="SAM" id="MobiDB-lite"/>
    </source>
</evidence>
<feature type="transmembrane region" description="Helical" evidence="9">
    <location>
        <begin position="191"/>
        <end position="212"/>
    </location>
</feature>
<keyword evidence="5 9" id="KW-1133">Transmembrane helix</keyword>
<evidence type="ECO:0000313" key="12">
    <source>
        <dbReference type="Proteomes" id="UP001571476"/>
    </source>
</evidence>
<evidence type="ECO:0000256" key="3">
    <source>
        <dbReference type="ARBA" id="ARBA00022475"/>
    </source>
</evidence>
<feature type="transmembrane region" description="Helical" evidence="9">
    <location>
        <begin position="394"/>
        <end position="413"/>
    </location>
</feature>
<dbReference type="Pfam" id="PF07690">
    <property type="entry name" value="MFS_1"/>
    <property type="match status" value="1"/>
</dbReference>
<gene>
    <name evidence="11" type="ORF">ACEG43_03180</name>
</gene>
<feature type="transmembrane region" description="Helical" evidence="9">
    <location>
        <begin position="165"/>
        <end position="185"/>
    </location>
</feature>
<keyword evidence="4 9" id="KW-0812">Transmembrane</keyword>
<proteinExistence type="predicted"/>
<dbReference type="InterPro" id="IPR020846">
    <property type="entry name" value="MFS_dom"/>
</dbReference>
<feature type="domain" description="Major facilitator superfamily (MFS) profile" evidence="10">
    <location>
        <begin position="27"/>
        <end position="502"/>
    </location>
</feature>
<keyword evidence="12" id="KW-1185">Reference proteome</keyword>
<feature type="transmembrane region" description="Helical" evidence="9">
    <location>
        <begin position="338"/>
        <end position="357"/>
    </location>
</feature>
<feature type="transmembrane region" description="Helical" evidence="9">
    <location>
        <begin position="369"/>
        <end position="388"/>
    </location>
</feature>
<evidence type="ECO:0000313" key="11">
    <source>
        <dbReference type="EMBL" id="MFA3835194.1"/>
    </source>
</evidence>
<evidence type="ECO:0000259" key="10">
    <source>
        <dbReference type="PROSITE" id="PS50850"/>
    </source>
</evidence>
<comment type="subcellular location">
    <subcellularLocation>
        <location evidence="1">Cell membrane</location>
        <topology evidence="1">Multi-pass membrane protein</topology>
    </subcellularLocation>
</comment>
<evidence type="ECO:0000256" key="6">
    <source>
        <dbReference type="ARBA" id="ARBA00023136"/>
    </source>
</evidence>
<feature type="transmembrane region" description="Helical" evidence="9">
    <location>
        <begin position="68"/>
        <end position="87"/>
    </location>
</feature>
<dbReference type="Gene3D" id="1.20.1250.20">
    <property type="entry name" value="MFS general substrate transporter like domains"/>
    <property type="match status" value="2"/>
</dbReference>